<feature type="transmembrane region" description="Helical" evidence="14">
    <location>
        <begin position="45"/>
        <end position="68"/>
    </location>
</feature>
<comment type="function">
    <text evidence="12 14">Receptor for adenosine. The activity of this receptor is mediated by G proteins which activate adenylyl cyclase.</text>
</comment>
<dbReference type="PANTHER" id="PTHR24246:SF47">
    <property type="entry name" value="ADENOSINE RECEPTOR A2A"/>
    <property type="match status" value="1"/>
</dbReference>
<evidence type="ECO:0000256" key="5">
    <source>
        <dbReference type="ARBA" id="ARBA00022989"/>
    </source>
</evidence>
<evidence type="ECO:0000256" key="3">
    <source>
        <dbReference type="ARBA" id="ARBA00022692"/>
    </source>
</evidence>
<feature type="domain" description="G-protein coupled receptors family 1 profile" evidence="15">
    <location>
        <begin position="25"/>
        <end position="294"/>
    </location>
</feature>
<dbReference type="PRINTS" id="PR00424">
    <property type="entry name" value="ADENOSINER"/>
</dbReference>
<dbReference type="GO" id="GO:0001609">
    <property type="term" value="F:G protein-coupled adenosine receptor activity"/>
    <property type="evidence" value="ECO:0007669"/>
    <property type="project" value="UniProtKB-UniRule"/>
</dbReference>
<dbReference type="Proteomes" id="UP000265040">
    <property type="component" value="Chromosome 9"/>
</dbReference>
<reference evidence="16" key="3">
    <citation type="submission" date="2025-09" db="UniProtKB">
        <authorList>
            <consortium name="Ensembl"/>
        </authorList>
    </citation>
    <scope>IDENTIFICATION</scope>
</reference>
<evidence type="ECO:0000256" key="6">
    <source>
        <dbReference type="ARBA" id="ARBA00023040"/>
    </source>
</evidence>
<dbReference type="STRING" id="64144.ENSATEP00000020223"/>
<evidence type="ECO:0000256" key="13">
    <source>
        <dbReference type="ARBA" id="ARBA00047107"/>
    </source>
</evidence>
<keyword evidence="6 14" id="KW-0297">G-protein coupled receptor</keyword>
<comment type="similarity">
    <text evidence="14">Belongs to the G-protein coupled receptor 1 family.</text>
</comment>
<comment type="subcellular location">
    <subcellularLocation>
        <location evidence="1 14">Cell membrane</location>
        <topology evidence="1 14">Multi-pass membrane protein</topology>
    </subcellularLocation>
</comment>
<dbReference type="RefSeq" id="XP_026199629.1">
    <property type="nucleotide sequence ID" value="XM_026343844.1"/>
</dbReference>
<feature type="transmembrane region" description="Helical" evidence="14">
    <location>
        <begin position="12"/>
        <end position="33"/>
    </location>
</feature>
<keyword evidence="8 14" id="KW-1015">Disulfide bond</keyword>
<keyword evidence="3 14" id="KW-0812">Transmembrane</keyword>
<name>A0A3Q1IRB7_ANATE</name>
<evidence type="ECO:0000256" key="7">
    <source>
        <dbReference type="ARBA" id="ARBA00023136"/>
    </source>
</evidence>
<dbReference type="GeneID" id="113151037"/>
<dbReference type="PANTHER" id="PTHR24246">
    <property type="entry name" value="OLFACTORY RECEPTOR AND ADENOSINE RECEPTOR"/>
    <property type="match status" value="1"/>
</dbReference>
<organism evidence="16 17">
    <name type="scientific">Anabas testudineus</name>
    <name type="common">Climbing perch</name>
    <name type="synonym">Anthias testudineus</name>
    <dbReference type="NCBI Taxonomy" id="64144"/>
    <lineage>
        <taxon>Eukaryota</taxon>
        <taxon>Metazoa</taxon>
        <taxon>Chordata</taxon>
        <taxon>Craniata</taxon>
        <taxon>Vertebrata</taxon>
        <taxon>Euteleostomi</taxon>
        <taxon>Actinopterygii</taxon>
        <taxon>Neopterygii</taxon>
        <taxon>Teleostei</taxon>
        <taxon>Neoteleostei</taxon>
        <taxon>Acanthomorphata</taxon>
        <taxon>Anabantaria</taxon>
        <taxon>Anabantiformes</taxon>
        <taxon>Anabantoidei</taxon>
        <taxon>Anabantidae</taxon>
        <taxon>Anabas</taxon>
    </lineage>
</organism>
<comment type="subunit">
    <text evidence="13">Interacts (via cytoplasmic C-terminal domain) with USP4; the interaction is direct. May interact with DRD4. Interacts with NECAB2. Interacts (via cytoplasmic C-terminal domain) with GAS2L2; interaction enhances receptor-mediated adenylyl cyclase activity.</text>
</comment>
<dbReference type="PRINTS" id="PR00237">
    <property type="entry name" value="GPCRRHODOPSN"/>
</dbReference>
<keyword evidence="11 14" id="KW-0807">Transducer</keyword>
<evidence type="ECO:0000256" key="9">
    <source>
        <dbReference type="ARBA" id="ARBA00023170"/>
    </source>
</evidence>
<dbReference type="InterPro" id="IPR001634">
    <property type="entry name" value="Adenosn_rcpt"/>
</dbReference>
<dbReference type="OrthoDB" id="9445642at2759"/>
<dbReference type="Gene3D" id="1.20.1070.10">
    <property type="entry name" value="Rhodopsin 7-helix transmembrane proteins"/>
    <property type="match status" value="1"/>
</dbReference>
<reference evidence="16" key="1">
    <citation type="submission" date="2021-04" db="EMBL/GenBank/DDBJ databases">
        <authorList>
            <consortium name="Wellcome Sanger Institute Data Sharing"/>
        </authorList>
    </citation>
    <scope>NUCLEOTIDE SEQUENCE [LARGE SCALE GENOMIC DNA]</scope>
</reference>
<dbReference type="InterPro" id="IPR017452">
    <property type="entry name" value="GPCR_Rhodpsn_7TM"/>
</dbReference>
<evidence type="ECO:0000256" key="11">
    <source>
        <dbReference type="ARBA" id="ARBA00023224"/>
    </source>
</evidence>
<feature type="transmembrane region" description="Helical" evidence="14">
    <location>
        <begin position="184"/>
        <end position="210"/>
    </location>
</feature>
<dbReference type="FunFam" id="1.20.1070.10:FF:000061">
    <property type="entry name" value="Adenosine receptor A2"/>
    <property type="match status" value="1"/>
</dbReference>
<dbReference type="Pfam" id="PF00001">
    <property type="entry name" value="7tm_1"/>
    <property type="match status" value="1"/>
</dbReference>
<dbReference type="PRINTS" id="PR00553">
    <property type="entry name" value="ADENOSINA2AR"/>
</dbReference>
<dbReference type="SUPFAM" id="SSF81321">
    <property type="entry name" value="Family A G protein-coupled receptor-like"/>
    <property type="match status" value="1"/>
</dbReference>
<keyword evidence="2 14" id="KW-1003">Cell membrane</keyword>
<dbReference type="GeneTree" id="ENSGT01030000234555"/>
<dbReference type="OMA" id="PPLWLMY"/>
<sequence length="457" mass="49922">MPDDSTASAVYIVVELLIAVFSVLGNVLVCWAVAVNSNLQSITNFFVVSLAVADIAVGVLAIPFAIVISTGFCSNFYGCLFIACFVLVLTQNSIFSLLAIAIDRYIAIKIPLRYTSLVTGERARGIIAICWVLSIVIGLTPMMGWHKLSSGNNSTSSTSSTNSSCPPGLMNCLFEEVVVMEYMVYLNFFACVLIPLLLMLAIYLCIFMAARHQLRLIEMKAFHGVKSRSVLQKEIQAAKSLAIIVGLFAVCWLPLHIINCFTLFCPMCAPPPLLVMNLAILLSHANSVINPIIYAYRIREFRQTFHKIIRRHILGQQELLESRISRSSAYNSITDSIRLKANGLSLDPFSEHSNSSCESSCRCPTQTSPVGGGLMAASNLPLSVVISHCPKTGPCPLQDLRQSQVAVRHHLQFEEHDCTGSEAVHDTDKQNLGPAQAVSLVNKQNSTSGFSELEKAS</sequence>
<keyword evidence="7 14" id="KW-0472">Membrane</keyword>
<keyword evidence="10 14" id="KW-0325">Glycoprotein</keyword>
<feature type="transmembrane region" description="Helical" evidence="14">
    <location>
        <begin position="80"/>
        <end position="102"/>
    </location>
</feature>
<evidence type="ECO:0000256" key="8">
    <source>
        <dbReference type="ARBA" id="ARBA00023157"/>
    </source>
</evidence>
<evidence type="ECO:0000256" key="12">
    <source>
        <dbReference type="ARBA" id="ARBA00024642"/>
    </source>
</evidence>
<dbReference type="GO" id="GO:0005886">
    <property type="term" value="C:plasma membrane"/>
    <property type="evidence" value="ECO:0007669"/>
    <property type="project" value="UniProtKB-SubCell"/>
</dbReference>
<keyword evidence="9 14" id="KW-0675">Receptor</keyword>
<feature type="transmembrane region" description="Helical" evidence="14">
    <location>
        <begin position="276"/>
        <end position="296"/>
    </location>
</feature>
<evidence type="ECO:0000256" key="14">
    <source>
        <dbReference type="RuleBase" id="RU201114"/>
    </source>
</evidence>
<accession>A0A3Q1IRB7</accession>
<dbReference type="InterPro" id="IPR001513">
    <property type="entry name" value="Adeno_A2A_rcpt"/>
</dbReference>
<reference evidence="16" key="2">
    <citation type="submission" date="2025-08" db="UniProtKB">
        <authorList>
            <consortium name="Ensembl"/>
        </authorList>
    </citation>
    <scope>IDENTIFICATION</scope>
</reference>
<dbReference type="InParanoid" id="A0A3Q1IRB7"/>
<protein>
    <recommendedName>
        <fullName evidence="14">Adenosine receptor A2</fullName>
    </recommendedName>
</protein>
<dbReference type="GO" id="GO:0061469">
    <property type="term" value="P:regulation of type B pancreatic cell proliferation"/>
    <property type="evidence" value="ECO:0007669"/>
    <property type="project" value="Ensembl"/>
</dbReference>
<dbReference type="GO" id="GO:0060047">
    <property type="term" value="P:heart contraction"/>
    <property type="evidence" value="ECO:0007669"/>
    <property type="project" value="Ensembl"/>
</dbReference>
<evidence type="ECO:0000256" key="2">
    <source>
        <dbReference type="ARBA" id="ARBA00022475"/>
    </source>
</evidence>
<feature type="transmembrane region" description="Helical" evidence="14">
    <location>
        <begin position="123"/>
        <end position="145"/>
    </location>
</feature>
<evidence type="ECO:0000259" key="15">
    <source>
        <dbReference type="PROSITE" id="PS50262"/>
    </source>
</evidence>
<dbReference type="GO" id="GO:0060784">
    <property type="term" value="P:regulation of cell proliferation involved in tissue homeostasis"/>
    <property type="evidence" value="ECO:0007669"/>
    <property type="project" value="Ensembl"/>
</dbReference>
<keyword evidence="17" id="KW-1185">Reference proteome</keyword>
<keyword evidence="5 14" id="KW-1133">Transmembrane helix</keyword>
<proteinExistence type="inferred from homology"/>
<evidence type="ECO:0000313" key="16">
    <source>
        <dbReference type="Ensembl" id="ENSATEP00000020223.1"/>
    </source>
</evidence>
<dbReference type="Ensembl" id="ENSATET00000020570.3">
    <property type="protein sequence ID" value="ENSATEP00000020223.1"/>
    <property type="gene ID" value="ENSATEG00000014104.3"/>
</dbReference>
<dbReference type="FunCoup" id="A0A3Q1IRB7">
    <property type="interactions" value="599"/>
</dbReference>
<keyword evidence="4" id="KW-0832">Ubl conjugation</keyword>
<evidence type="ECO:0000256" key="10">
    <source>
        <dbReference type="ARBA" id="ARBA00023180"/>
    </source>
</evidence>
<feature type="transmembrane region" description="Helical" evidence="14">
    <location>
        <begin position="241"/>
        <end position="264"/>
    </location>
</feature>
<dbReference type="CTD" id="561701"/>
<evidence type="ECO:0000313" key="17">
    <source>
        <dbReference type="Proteomes" id="UP000265040"/>
    </source>
</evidence>
<dbReference type="InterPro" id="IPR000276">
    <property type="entry name" value="GPCR_Rhodpsn"/>
</dbReference>
<dbReference type="RefSeq" id="XP_026199628.1">
    <property type="nucleotide sequence ID" value="XM_026343843.1"/>
</dbReference>
<evidence type="ECO:0000256" key="1">
    <source>
        <dbReference type="ARBA" id="ARBA00004651"/>
    </source>
</evidence>
<dbReference type="PROSITE" id="PS50262">
    <property type="entry name" value="G_PROTEIN_RECEP_F1_2"/>
    <property type="match status" value="1"/>
</dbReference>
<dbReference type="AlphaFoldDB" id="A0A3Q1IRB7"/>
<dbReference type="SMART" id="SM01381">
    <property type="entry name" value="7TM_GPCR_Srsx"/>
    <property type="match status" value="1"/>
</dbReference>
<evidence type="ECO:0000256" key="4">
    <source>
        <dbReference type="ARBA" id="ARBA00022843"/>
    </source>
</evidence>
<dbReference type="GO" id="GO:0007189">
    <property type="term" value="P:adenylate cyclase-activating G protein-coupled receptor signaling pathway"/>
    <property type="evidence" value="ECO:0007669"/>
    <property type="project" value="TreeGrafter"/>
</dbReference>